<comment type="caution">
    <text evidence="2">The sequence shown here is derived from an EMBL/GenBank/DDBJ whole genome shotgun (WGS) entry which is preliminary data.</text>
</comment>
<organism evidence="2 3">
    <name type="scientific">Burkholderia singularis</name>
    <dbReference type="NCBI Taxonomy" id="1503053"/>
    <lineage>
        <taxon>Bacteria</taxon>
        <taxon>Pseudomonadati</taxon>
        <taxon>Pseudomonadota</taxon>
        <taxon>Betaproteobacteria</taxon>
        <taxon>Burkholderiales</taxon>
        <taxon>Burkholderiaceae</taxon>
        <taxon>Burkholderia</taxon>
        <taxon>pseudomallei group</taxon>
    </lineage>
</organism>
<accession>A0A118DP27</accession>
<gene>
    <name evidence="2" type="ORF">WS67_11600</name>
</gene>
<dbReference type="Proteomes" id="UP000062788">
    <property type="component" value="Unassembled WGS sequence"/>
</dbReference>
<protein>
    <submittedName>
        <fullName evidence="2">Uncharacterized protein</fullName>
    </submittedName>
</protein>
<keyword evidence="1" id="KW-1133">Transmembrane helix</keyword>
<name>A0A118DP27_9BURK</name>
<evidence type="ECO:0000313" key="3">
    <source>
        <dbReference type="Proteomes" id="UP000062788"/>
    </source>
</evidence>
<evidence type="ECO:0000313" key="2">
    <source>
        <dbReference type="EMBL" id="KVE27413.1"/>
    </source>
</evidence>
<proteinExistence type="predicted"/>
<sequence>MITSVALLSKTTAELHEWLKWMPQSAADKKTGAGFWLVVTQIPVLNAVFLLAAVIISIGMMLVAPKPYTRFVSTRPTVVVPCLSSLLVIGLSLVAEGLEFHIPKDYLYAAIGFPIAIEAFNQFACRSRPKH</sequence>
<feature type="transmembrane region" description="Helical" evidence="1">
    <location>
        <begin position="44"/>
        <end position="64"/>
    </location>
</feature>
<keyword evidence="3" id="KW-1185">Reference proteome</keyword>
<feature type="transmembrane region" description="Helical" evidence="1">
    <location>
        <begin position="76"/>
        <end position="94"/>
    </location>
</feature>
<dbReference type="EMBL" id="LOWA01000030">
    <property type="protein sequence ID" value="KVE27413.1"/>
    <property type="molecule type" value="Genomic_DNA"/>
</dbReference>
<keyword evidence="1" id="KW-0472">Membrane</keyword>
<feature type="transmembrane region" description="Helical" evidence="1">
    <location>
        <begin position="106"/>
        <end position="125"/>
    </location>
</feature>
<reference evidence="2 3" key="1">
    <citation type="submission" date="2015-11" db="EMBL/GenBank/DDBJ databases">
        <title>Expanding the genomic diversity of Burkholderia species for the development of highly accurate diagnostics.</title>
        <authorList>
            <person name="Sahl J."/>
            <person name="Keim P."/>
            <person name="Wagner D."/>
        </authorList>
    </citation>
    <scope>NUCLEOTIDE SEQUENCE [LARGE SCALE GENOMIC DNA]</scope>
    <source>
        <strain evidence="2 3">TSV85</strain>
    </source>
</reference>
<evidence type="ECO:0000256" key="1">
    <source>
        <dbReference type="SAM" id="Phobius"/>
    </source>
</evidence>
<keyword evidence="1" id="KW-0812">Transmembrane</keyword>
<dbReference type="AlphaFoldDB" id="A0A118DP27"/>